<dbReference type="EMBL" id="VFOR01000001">
    <property type="protein sequence ID" value="TQL63040.1"/>
    <property type="molecule type" value="Genomic_DNA"/>
</dbReference>
<gene>
    <name evidence="2" type="ORF">FB460_0840</name>
</gene>
<comment type="caution">
    <text evidence="2">The sequence shown here is derived from an EMBL/GenBank/DDBJ whole genome shotgun (WGS) entry which is preliminary data.</text>
</comment>
<dbReference type="CDD" id="cd12954">
    <property type="entry name" value="MMP_TTHA0227_like_1"/>
    <property type="match status" value="1"/>
</dbReference>
<dbReference type="Proteomes" id="UP000316196">
    <property type="component" value="Unassembled WGS sequence"/>
</dbReference>
<dbReference type="AlphaFoldDB" id="A0A542ZS28"/>
<dbReference type="InterPro" id="IPR010428">
    <property type="entry name" value="Zincin_1"/>
</dbReference>
<name>A0A542ZS28_9ACTN</name>
<dbReference type="Pfam" id="PF06262">
    <property type="entry name" value="Zincin_1"/>
    <property type="match status" value="1"/>
</dbReference>
<keyword evidence="3" id="KW-1185">Reference proteome</keyword>
<reference evidence="2 3" key="1">
    <citation type="submission" date="2019-06" db="EMBL/GenBank/DDBJ databases">
        <title>Sequencing the genomes of 1000 actinobacteria strains.</title>
        <authorList>
            <person name="Klenk H.-P."/>
        </authorList>
    </citation>
    <scope>NUCLEOTIDE SEQUENCE [LARGE SCALE GENOMIC DNA]</scope>
    <source>
        <strain evidence="2 3">DSM 8251</strain>
    </source>
</reference>
<evidence type="ECO:0000313" key="2">
    <source>
        <dbReference type="EMBL" id="TQL63040.1"/>
    </source>
</evidence>
<evidence type="ECO:0000256" key="1">
    <source>
        <dbReference type="SAM" id="MobiDB-lite"/>
    </source>
</evidence>
<sequence length="130" mass="13974">MRGPLARANPHGRIAPLRRRTRGDEFRAAVASAVKAVETNCPEALVGVRVAVDTVPPELENGQRRVPLAAASEPSDPKDPSVVVLFQRPLELRAASSKGLQILVRRTLVEQLSALTGRPVSDLDPTDTPD</sequence>
<feature type="region of interest" description="Disordered" evidence="1">
    <location>
        <begin position="61"/>
        <end position="80"/>
    </location>
</feature>
<dbReference type="Gene3D" id="3.30.2010.20">
    <property type="match status" value="1"/>
</dbReference>
<dbReference type="SUPFAM" id="SSF55486">
    <property type="entry name" value="Metalloproteases ('zincins'), catalytic domain"/>
    <property type="match status" value="1"/>
</dbReference>
<dbReference type="InterPro" id="IPR038555">
    <property type="entry name" value="Zincin_1_sf"/>
</dbReference>
<accession>A0A542ZS28</accession>
<evidence type="ECO:0000313" key="3">
    <source>
        <dbReference type="Proteomes" id="UP000316196"/>
    </source>
</evidence>
<proteinExistence type="predicted"/>
<organism evidence="2 3">
    <name type="scientific">Propioniferax innocua</name>
    <dbReference type="NCBI Taxonomy" id="1753"/>
    <lineage>
        <taxon>Bacteria</taxon>
        <taxon>Bacillati</taxon>
        <taxon>Actinomycetota</taxon>
        <taxon>Actinomycetes</taxon>
        <taxon>Propionibacteriales</taxon>
        <taxon>Propionibacteriaceae</taxon>
        <taxon>Propioniferax</taxon>
    </lineage>
</organism>
<protein>
    <submittedName>
        <fullName evidence="2">Zinicin-like metallopeptidase</fullName>
    </submittedName>
</protein>